<feature type="transmembrane region" description="Helical" evidence="1">
    <location>
        <begin position="40"/>
        <end position="59"/>
    </location>
</feature>
<proteinExistence type="predicted"/>
<evidence type="ECO:0000256" key="1">
    <source>
        <dbReference type="SAM" id="Phobius"/>
    </source>
</evidence>
<gene>
    <name evidence="2" type="ORF">SAMN05421879_101665</name>
</gene>
<keyword evidence="1" id="KW-0472">Membrane</keyword>
<keyword evidence="1" id="KW-0812">Transmembrane</keyword>
<name>A0A285VEP2_9MICO</name>
<evidence type="ECO:0008006" key="4">
    <source>
        <dbReference type="Google" id="ProtNLM"/>
    </source>
</evidence>
<reference evidence="3" key="1">
    <citation type="submission" date="2017-08" db="EMBL/GenBank/DDBJ databases">
        <authorList>
            <person name="Varghese N."/>
            <person name="Submissions S."/>
        </authorList>
    </citation>
    <scope>NUCLEOTIDE SEQUENCE [LARGE SCALE GENOMIC DNA]</scope>
    <source>
        <strain evidence="3">USBA17B2</strain>
    </source>
</reference>
<organism evidence="2 3">
    <name type="scientific">Ornithinimicrobium cerasi</name>
    <dbReference type="NCBI Taxonomy" id="2248773"/>
    <lineage>
        <taxon>Bacteria</taxon>
        <taxon>Bacillati</taxon>
        <taxon>Actinomycetota</taxon>
        <taxon>Actinomycetes</taxon>
        <taxon>Micrococcales</taxon>
        <taxon>Ornithinimicrobiaceae</taxon>
        <taxon>Ornithinimicrobium</taxon>
    </lineage>
</organism>
<protein>
    <recommendedName>
        <fullName evidence="4">DUF4233 domain-containing protein</fullName>
    </recommendedName>
</protein>
<accession>A0A285VEP2</accession>
<dbReference type="AlphaFoldDB" id="A0A285VEP2"/>
<sequence>MTRRLGGATLVAQSISVFLGALVAWQLDNAMGGDGGLRNLAVLGAVSLLCLVAAGALRTRAGVGLGWACQVLTLATAVLLPAMVVVAVLFGLLWWWSLSAGARIDAARDAQVG</sequence>
<keyword evidence="3" id="KW-1185">Reference proteome</keyword>
<dbReference type="Proteomes" id="UP000219688">
    <property type="component" value="Unassembled WGS sequence"/>
</dbReference>
<dbReference type="Pfam" id="PF14017">
    <property type="entry name" value="DUF4233"/>
    <property type="match status" value="1"/>
</dbReference>
<keyword evidence="1" id="KW-1133">Transmembrane helix</keyword>
<evidence type="ECO:0000313" key="2">
    <source>
        <dbReference type="EMBL" id="SOC52549.1"/>
    </source>
</evidence>
<dbReference type="EMBL" id="OBQK01000001">
    <property type="protein sequence ID" value="SOC52549.1"/>
    <property type="molecule type" value="Genomic_DNA"/>
</dbReference>
<dbReference type="InterPro" id="IPR025327">
    <property type="entry name" value="DUF4233"/>
</dbReference>
<feature type="transmembrane region" description="Helical" evidence="1">
    <location>
        <begin position="71"/>
        <end position="96"/>
    </location>
</feature>
<evidence type="ECO:0000313" key="3">
    <source>
        <dbReference type="Proteomes" id="UP000219688"/>
    </source>
</evidence>
<dbReference type="RefSeq" id="WP_170955366.1">
    <property type="nucleotide sequence ID" value="NZ_OBQK01000001.1"/>
</dbReference>